<feature type="domain" description="NIPSNAP" evidence="1">
    <location>
        <begin position="42"/>
        <end position="118"/>
    </location>
</feature>
<dbReference type="InterPro" id="IPR006311">
    <property type="entry name" value="TAT_signal"/>
</dbReference>
<dbReference type="Gene3D" id="3.30.70.100">
    <property type="match status" value="2"/>
</dbReference>
<dbReference type="SUPFAM" id="SSF54909">
    <property type="entry name" value="Dimeric alpha+beta barrel"/>
    <property type="match status" value="2"/>
</dbReference>
<dbReference type="AlphaFoldDB" id="A0A7X0MPZ7"/>
<dbReference type="Pfam" id="PF07978">
    <property type="entry name" value="NIPSNAP"/>
    <property type="match status" value="2"/>
</dbReference>
<evidence type="ECO:0000313" key="3">
    <source>
        <dbReference type="Proteomes" id="UP000522313"/>
    </source>
</evidence>
<evidence type="ECO:0000259" key="1">
    <source>
        <dbReference type="Pfam" id="PF07978"/>
    </source>
</evidence>
<evidence type="ECO:0000313" key="2">
    <source>
        <dbReference type="EMBL" id="MBB6505023.1"/>
    </source>
</evidence>
<dbReference type="Proteomes" id="UP000522313">
    <property type="component" value="Unassembled WGS sequence"/>
</dbReference>
<dbReference type="InterPro" id="IPR011008">
    <property type="entry name" value="Dimeric_a/b-barrel"/>
</dbReference>
<dbReference type="InterPro" id="IPR012577">
    <property type="entry name" value="NIPSNAP"/>
</dbReference>
<feature type="domain" description="NIPSNAP" evidence="1">
    <location>
        <begin position="162"/>
        <end position="268"/>
    </location>
</feature>
<gene>
    <name evidence="2" type="ORF">F4693_002004</name>
</gene>
<dbReference type="PROSITE" id="PS51318">
    <property type="entry name" value="TAT"/>
    <property type="match status" value="1"/>
</dbReference>
<dbReference type="EMBL" id="JACHBT010000009">
    <property type="protein sequence ID" value="MBB6505023.1"/>
    <property type="molecule type" value="Genomic_DNA"/>
</dbReference>
<reference evidence="2 3" key="2">
    <citation type="submission" date="2020-08" db="EMBL/GenBank/DDBJ databases">
        <authorList>
            <person name="Partida-Martinez L."/>
            <person name="Huntemann M."/>
            <person name="Clum A."/>
            <person name="Wang J."/>
            <person name="Palaniappan K."/>
            <person name="Ritter S."/>
            <person name="Chen I.-M."/>
            <person name="Stamatis D."/>
            <person name="Reddy T."/>
            <person name="O'Malley R."/>
            <person name="Daum C."/>
            <person name="Shapiro N."/>
            <person name="Ivanova N."/>
            <person name="Kyrpides N."/>
            <person name="Woyke T."/>
        </authorList>
    </citation>
    <scope>NUCLEOTIDE SEQUENCE [LARGE SCALE GENOMIC DNA]</scope>
    <source>
        <strain evidence="2 3">AS3.13</strain>
    </source>
</reference>
<organism evidence="2 3">
    <name type="scientific">Sphingomonas endophytica</name>
    <dbReference type="NCBI Taxonomy" id="869719"/>
    <lineage>
        <taxon>Bacteria</taxon>
        <taxon>Pseudomonadati</taxon>
        <taxon>Pseudomonadota</taxon>
        <taxon>Alphaproteobacteria</taxon>
        <taxon>Sphingomonadales</taxon>
        <taxon>Sphingomonadaceae</taxon>
        <taxon>Sphingomonas</taxon>
    </lineage>
</organism>
<name>A0A7X0MPZ7_9SPHN</name>
<reference evidence="2 3" key="1">
    <citation type="submission" date="2020-08" db="EMBL/GenBank/DDBJ databases">
        <title>The Agave Microbiome: Exploring the role of microbial communities in plant adaptations to desert environments.</title>
        <authorList>
            <person name="Partida-Martinez L.P."/>
        </authorList>
    </citation>
    <scope>NUCLEOTIDE SEQUENCE [LARGE SCALE GENOMIC DNA]</scope>
    <source>
        <strain evidence="2 3">AS3.13</strain>
    </source>
</reference>
<accession>A0A7X0MPZ7</accession>
<protein>
    <recommendedName>
        <fullName evidence="1">NIPSNAP domain-containing protein</fullName>
    </recommendedName>
</protein>
<proteinExistence type="predicted"/>
<comment type="caution">
    <text evidence="2">The sequence shown here is derived from an EMBL/GenBank/DDBJ whole genome shotgun (WGS) entry which is preliminary data.</text>
</comment>
<sequence>MSYPIDRRAVLAGATLGGMTLASASAGAQAQARSAAATPEIYELRTYHLVNGPMRARLDTYLRGAFIPAARRAGCGPIGVFTVSIGPASPSVLVLIPHPTLADFAALPARLAADQQHVQAGAPFLDATPTAPGYASLDVKLMRAFPHMPRIEVPAGGAARLFELRTYFSPSDKTGATKIEMFDTGGETEIFRRTGLTPVFFAQDLTGERLPSLTYMLTFPDLATRERNWRTFGSDPAWKRLIATPGLTDPEITTGIDNIILGPTPYSQI</sequence>
<dbReference type="RefSeq" id="WP_184505603.1">
    <property type="nucleotide sequence ID" value="NZ_JACHBT010000009.1"/>
</dbReference>